<dbReference type="Pfam" id="PF00060">
    <property type="entry name" value="Lig_chan"/>
    <property type="match status" value="1"/>
</dbReference>
<comment type="similarity">
    <text evidence="2">Belongs to the glutamate-gated ion channel (TC 1.A.10.1) family.</text>
</comment>
<evidence type="ECO:0000256" key="5">
    <source>
        <dbReference type="ARBA" id="ARBA00022989"/>
    </source>
</evidence>
<feature type="transmembrane region" description="Helical" evidence="9">
    <location>
        <begin position="363"/>
        <end position="382"/>
    </location>
</feature>
<accession>A0A9R1T288</accession>
<evidence type="ECO:0000256" key="7">
    <source>
        <dbReference type="ARBA" id="ARBA00023170"/>
    </source>
</evidence>
<keyword evidence="4 9" id="KW-0812">Transmembrane</keyword>
<dbReference type="PANTHER" id="PTHR42643:SF24">
    <property type="entry name" value="IONOTROPIC RECEPTOR 60A"/>
    <property type="match status" value="1"/>
</dbReference>
<dbReference type="GO" id="GO:0005886">
    <property type="term" value="C:plasma membrane"/>
    <property type="evidence" value="ECO:0007669"/>
    <property type="project" value="UniProtKB-SubCell"/>
</dbReference>
<dbReference type="RefSeq" id="XP_011301218.1">
    <property type="nucleotide sequence ID" value="XM_011302916.1"/>
</dbReference>
<evidence type="ECO:0000313" key="11">
    <source>
        <dbReference type="Proteomes" id="UP000694866"/>
    </source>
</evidence>
<feature type="transmembrane region" description="Helical" evidence="9">
    <location>
        <begin position="394"/>
        <end position="417"/>
    </location>
</feature>
<dbReference type="Gene3D" id="3.40.190.10">
    <property type="entry name" value="Periplasmic binding protein-like II"/>
    <property type="match status" value="1"/>
</dbReference>
<dbReference type="Gene3D" id="1.10.287.70">
    <property type="match status" value="1"/>
</dbReference>
<evidence type="ECO:0000256" key="4">
    <source>
        <dbReference type="ARBA" id="ARBA00022692"/>
    </source>
</evidence>
<feature type="transmembrane region" description="Helical" evidence="9">
    <location>
        <begin position="602"/>
        <end position="623"/>
    </location>
</feature>
<evidence type="ECO:0000256" key="1">
    <source>
        <dbReference type="ARBA" id="ARBA00004651"/>
    </source>
</evidence>
<evidence type="ECO:0000256" key="9">
    <source>
        <dbReference type="SAM" id="Phobius"/>
    </source>
</evidence>
<dbReference type="PANTHER" id="PTHR42643">
    <property type="entry name" value="IONOTROPIC RECEPTOR 20A-RELATED"/>
    <property type="match status" value="1"/>
</dbReference>
<evidence type="ECO:0000256" key="6">
    <source>
        <dbReference type="ARBA" id="ARBA00023136"/>
    </source>
</evidence>
<dbReference type="InterPro" id="IPR052192">
    <property type="entry name" value="Insect_Ionotropic_Sensory_Rcpt"/>
</dbReference>
<protein>
    <submittedName>
        <fullName evidence="12">Glutamate receptor ionotropic, delta-2</fullName>
    </submittedName>
</protein>
<name>A0A9R1T288_9HYME</name>
<sequence>MSRIISTGCDTIHMGVSPERNLRTESLGRLLDYILREYFGGCVVITIYDDKSIEQLPGFLKGLYSSLPFASFIQRSTNASLNQVPIVFKDKCYNYMIFLDDIYSIEKIIAKETVNKVLVITESTPWKVKEFLKSFSARFYVNLVIITHSMSKRTEEGSFLLYTHRLYTDGSGSSKPVLLTSWIRDHTTHRNIDLFPEKLTGGFKGHRLLISTAHKPPFAIRTRGLSQDQIAWDGIDIRMMRLLGKALNFTAEFRDPTASSSPTYAALMDVEKGETSVAIGGIYVTNNVTGRLDSCFSHMEDCAALISEASLALPKYRAIMGPFQPAVWVLVMMAYVIAVIPLATNTNYSIFSLVTHPSRFMHMIWYVFSTFTNSFVVSNPLLDTGIAKNSTSLLIGIYWVFTIIITSCYTGSIMAFITVPVFPESIDTPDQLIDENYDVGTLDHDGWEIWFNWTKIDDPVAKKLLKNLKYVSTIEAGIGNITEAFFWSYAFIGSKILLQYIVQEQFTPSWTTMRSSMHISKECLLNFGVTFALPKNSIYTEAFNKVIIRARQSGLTQKIIRDVEWDVQRTAEGFLLPVSEEYKKRKIPVQDRPLALDDTQGMFLVLGAGTLLAFLTLSIECCVRLWEKRYSRDVGHTTNATTEVSGASTPEMSHFRDIHASVNDGSTSRRRRFSIKSI</sequence>
<evidence type="ECO:0000313" key="12">
    <source>
        <dbReference type="RefSeq" id="XP_011301218.1"/>
    </source>
</evidence>
<proteinExistence type="inferred from homology"/>
<feature type="domain" description="Ionotropic glutamate receptor C-terminal" evidence="10">
    <location>
        <begin position="326"/>
        <end position="609"/>
    </location>
</feature>
<reference evidence="12" key="1">
    <citation type="submission" date="2025-08" db="UniProtKB">
        <authorList>
            <consortium name="RefSeq"/>
        </authorList>
    </citation>
    <scope>IDENTIFICATION</scope>
</reference>
<evidence type="ECO:0000259" key="10">
    <source>
        <dbReference type="Pfam" id="PF00060"/>
    </source>
</evidence>
<keyword evidence="5 9" id="KW-1133">Transmembrane helix</keyword>
<keyword evidence="11" id="KW-1185">Reference proteome</keyword>
<dbReference type="GeneID" id="105265443"/>
<dbReference type="GO" id="GO:0015276">
    <property type="term" value="F:ligand-gated monoatomic ion channel activity"/>
    <property type="evidence" value="ECO:0007669"/>
    <property type="project" value="InterPro"/>
</dbReference>
<keyword evidence="3" id="KW-1003">Cell membrane</keyword>
<organism evidence="11 12">
    <name type="scientific">Fopius arisanus</name>
    <dbReference type="NCBI Taxonomy" id="64838"/>
    <lineage>
        <taxon>Eukaryota</taxon>
        <taxon>Metazoa</taxon>
        <taxon>Ecdysozoa</taxon>
        <taxon>Arthropoda</taxon>
        <taxon>Hexapoda</taxon>
        <taxon>Insecta</taxon>
        <taxon>Pterygota</taxon>
        <taxon>Neoptera</taxon>
        <taxon>Endopterygota</taxon>
        <taxon>Hymenoptera</taxon>
        <taxon>Apocrita</taxon>
        <taxon>Ichneumonoidea</taxon>
        <taxon>Braconidae</taxon>
        <taxon>Opiinae</taxon>
        <taxon>Fopius</taxon>
    </lineage>
</organism>
<dbReference type="Proteomes" id="UP000694866">
    <property type="component" value="Unplaced"/>
</dbReference>
<dbReference type="AlphaFoldDB" id="A0A9R1T288"/>
<dbReference type="SUPFAM" id="SSF53850">
    <property type="entry name" value="Periplasmic binding protein-like II"/>
    <property type="match status" value="1"/>
</dbReference>
<dbReference type="KEGG" id="fas:105265443"/>
<dbReference type="OrthoDB" id="6500454at2759"/>
<gene>
    <name evidence="12" type="primary">LOC105265443</name>
</gene>
<keyword evidence="6 9" id="KW-0472">Membrane</keyword>
<dbReference type="InterPro" id="IPR001320">
    <property type="entry name" value="Iontro_rcpt_C"/>
</dbReference>
<evidence type="ECO:0000256" key="8">
    <source>
        <dbReference type="ARBA" id="ARBA00023180"/>
    </source>
</evidence>
<feature type="transmembrane region" description="Helical" evidence="9">
    <location>
        <begin position="325"/>
        <end position="343"/>
    </location>
</feature>
<evidence type="ECO:0000256" key="2">
    <source>
        <dbReference type="ARBA" id="ARBA00008685"/>
    </source>
</evidence>
<comment type="subcellular location">
    <subcellularLocation>
        <location evidence="1">Cell membrane</location>
        <topology evidence="1">Multi-pass membrane protein</topology>
    </subcellularLocation>
</comment>
<keyword evidence="7 12" id="KW-0675">Receptor</keyword>
<dbReference type="GO" id="GO:0050906">
    <property type="term" value="P:detection of stimulus involved in sensory perception"/>
    <property type="evidence" value="ECO:0007669"/>
    <property type="project" value="UniProtKB-ARBA"/>
</dbReference>
<evidence type="ECO:0000256" key="3">
    <source>
        <dbReference type="ARBA" id="ARBA00022475"/>
    </source>
</evidence>
<keyword evidence="8" id="KW-0325">Glycoprotein</keyword>